<dbReference type="FunFam" id="2.30.42.10:FF:000035">
    <property type="entry name" value="Glutamate receptor interacting protein 1"/>
    <property type="match status" value="1"/>
</dbReference>
<dbReference type="Gene3D" id="2.30.42.10">
    <property type="match status" value="1"/>
</dbReference>
<reference evidence="6" key="1">
    <citation type="submission" date="2024-04" db="EMBL/GenBank/DDBJ databases">
        <title>Salinicola lusitanus LLJ914,a marine bacterium isolated from the Okinawa Trough.</title>
        <authorList>
            <person name="Li J."/>
        </authorList>
    </citation>
    <scope>NUCLEOTIDE SEQUENCE [LARGE SCALE GENOMIC DNA]</scope>
</reference>
<name>A0AAW0PGJ3_9GOBI</name>
<evidence type="ECO:0000256" key="3">
    <source>
        <dbReference type="ARBA" id="ARBA00022737"/>
    </source>
</evidence>
<organism evidence="5 6">
    <name type="scientific">Mugilogobius chulae</name>
    <name type="common">yellowstripe goby</name>
    <dbReference type="NCBI Taxonomy" id="88201"/>
    <lineage>
        <taxon>Eukaryota</taxon>
        <taxon>Metazoa</taxon>
        <taxon>Chordata</taxon>
        <taxon>Craniata</taxon>
        <taxon>Vertebrata</taxon>
        <taxon>Euteleostomi</taxon>
        <taxon>Actinopterygii</taxon>
        <taxon>Neopterygii</taxon>
        <taxon>Teleostei</taxon>
        <taxon>Neoteleostei</taxon>
        <taxon>Acanthomorphata</taxon>
        <taxon>Gobiaria</taxon>
        <taxon>Gobiiformes</taxon>
        <taxon>Gobioidei</taxon>
        <taxon>Gobiidae</taxon>
        <taxon>Gobionellinae</taxon>
        <taxon>Mugilogobius</taxon>
    </lineage>
</organism>
<dbReference type="PANTHER" id="PTHR46227">
    <property type="entry name" value="GLUTAMATE RECEPTOR-INTERACTING PROTEIN GRIP"/>
    <property type="match status" value="1"/>
</dbReference>
<dbReference type="PROSITE" id="PS50106">
    <property type="entry name" value="PDZ"/>
    <property type="match status" value="1"/>
</dbReference>
<comment type="caution">
    <text evidence="5">The sequence shown here is derived from an EMBL/GenBank/DDBJ whole genome shotgun (WGS) entry which is preliminary data.</text>
</comment>
<dbReference type="AlphaFoldDB" id="A0AAW0PGJ3"/>
<accession>A0AAW0PGJ3</accession>
<dbReference type="Proteomes" id="UP001460270">
    <property type="component" value="Unassembled WGS sequence"/>
</dbReference>
<dbReference type="CDD" id="cd06685">
    <property type="entry name" value="PDZ7_GRIP1-2-like"/>
    <property type="match status" value="1"/>
</dbReference>
<proteinExistence type="predicted"/>
<keyword evidence="6" id="KW-1185">Reference proteome</keyword>
<evidence type="ECO:0000313" key="6">
    <source>
        <dbReference type="Proteomes" id="UP001460270"/>
    </source>
</evidence>
<dbReference type="Pfam" id="PF00595">
    <property type="entry name" value="PDZ"/>
    <property type="match status" value="1"/>
</dbReference>
<gene>
    <name evidence="5" type="ORF">WMY93_012059</name>
</gene>
<sequence>MSPLRRNSLLHQEALLHLHDEAQLLHEASYTKASPVHMAYDSSQNGLLSDPLYLQDGLLHQGAHLRQEAQSPLHFQDPKAKASLRVSERTWESRRIKEEMQGIISPTPLELHKVTVIKDPESDDFGFSVSDGFLEKGVYVNMIREDGPADRSGLRPYDRILQVNHVRTRDFDCCLAVPLITEAGDRLELVISRNPMSCDDREDNNNTLQRPLDL</sequence>
<comment type="subcellular location">
    <subcellularLocation>
        <location evidence="1">Cytoplasm</location>
    </subcellularLocation>
</comment>
<dbReference type="GO" id="GO:0098887">
    <property type="term" value="P:neurotransmitter receptor transport, endosome to postsynaptic membrane"/>
    <property type="evidence" value="ECO:0007669"/>
    <property type="project" value="TreeGrafter"/>
</dbReference>
<dbReference type="SUPFAM" id="SSF50156">
    <property type="entry name" value="PDZ domain-like"/>
    <property type="match status" value="1"/>
</dbReference>
<dbReference type="InterPro" id="IPR001478">
    <property type="entry name" value="PDZ"/>
</dbReference>
<dbReference type="EMBL" id="JBBPFD010000008">
    <property type="protein sequence ID" value="KAK7916298.1"/>
    <property type="molecule type" value="Genomic_DNA"/>
</dbReference>
<dbReference type="GO" id="GO:0005737">
    <property type="term" value="C:cytoplasm"/>
    <property type="evidence" value="ECO:0007669"/>
    <property type="project" value="UniProtKB-SubCell"/>
</dbReference>
<dbReference type="InterPro" id="IPR043545">
    <property type="entry name" value="GRIP1/2"/>
</dbReference>
<dbReference type="InterPro" id="IPR036034">
    <property type="entry name" value="PDZ_sf"/>
</dbReference>
<evidence type="ECO:0000256" key="2">
    <source>
        <dbReference type="ARBA" id="ARBA00022490"/>
    </source>
</evidence>
<evidence type="ECO:0000259" key="4">
    <source>
        <dbReference type="PROSITE" id="PS50106"/>
    </source>
</evidence>
<dbReference type="SMART" id="SM00228">
    <property type="entry name" value="PDZ"/>
    <property type="match status" value="1"/>
</dbReference>
<keyword evidence="3" id="KW-0677">Repeat</keyword>
<evidence type="ECO:0000256" key="1">
    <source>
        <dbReference type="ARBA" id="ARBA00004496"/>
    </source>
</evidence>
<dbReference type="PANTHER" id="PTHR46227:SF4">
    <property type="entry name" value="GLUTAMATE RECEPTOR-INTERACTING PROTEIN 2"/>
    <property type="match status" value="1"/>
</dbReference>
<feature type="domain" description="PDZ" evidence="4">
    <location>
        <begin position="113"/>
        <end position="195"/>
    </location>
</feature>
<evidence type="ECO:0000313" key="5">
    <source>
        <dbReference type="EMBL" id="KAK7916298.1"/>
    </source>
</evidence>
<keyword evidence="2" id="KW-0963">Cytoplasm</keyword>
<protein>
    <recommendedName>
        <fullName evidence="4">PDZ domain-containing protein</fullName>
    </recommendedName>
</protein>